<name>A0A345UMC0_9BACT</name>
<comment type="cofactor">
    <cofactor evidence="1">
        <name>pyridoxal 5'-phosphate</name>
        <dbReference type="ChEBI" id="CHEBI:597326"/>
    </cofactor>
</comment>
<evidence type="ECO:0000313" key="9">
    <source>
        <dbReference type="Proteomes" id="UP000254808"/>
    </source>
</evidence>
<dbReference type="CDD" id="cd00609">
    <property type="entry name" value="AAT_like"/>
    <property type="match status" value="1"/>
</dbReference>
<evidence type="ECO:0000256" key="3">
    <source>
        <dbReference type="ARBA" id="ARBA00022576"/>
    </source>
</evidence>
<keyword evidence="4 8" id="KW-0808">Transferase</keyword>
<evidence type="ECO:0000256" key="5">
    <source>
        <dbReference type="ARBA" id="ARBA00022898"/>
    </source>
</evidence>
<dbReference type="SUPFAM" id="SSF53383">
    <property type="entry name" value="PLP-dependent transferases"/>
    <property type="match status" value="1"/>
</dbReference>
<dbReference type="EC" id="2.6.1.2" evidence="6"/>
<protein>
    <recommendedName>
        <fullName evidence="6">alanine transaminase</fullName>
        <ecNumber evidence="6">2.6.1.2</ecNumber>
    </recommendedName>
</protein>
<dbReference type="AlphaFoldDB" id="A0A345UMC0"/>
<dbReference type="PANTHER" id="PTHR43488">
    <property type="entry name" value="GLUTAMATE-PYRUVATE AMINOTRANSFERASE ALAA"/>
    <property type="match status" value="1"/>
</dbReference>
<evidence type="ECO:0000259" key="7">
    <source>
        <dbReference type="Pfam" id="PF00155"/>
    </source>
</evidence>
<dbReference type="RefSeq" id="WP_114984795.1">
    <property type="nucleotide sequence ID" value="NZ_CP027806.1"/>
</dbReference>
<dbReference type="InterPro" id="IPR015424">
    <property type="entry name" value="PyrdxlP-dep_Trfase"/>
</dbReference>
<dbReference type="GO" id="GO:0030170">
    <property type="term" value="F:pyridoxal phosphate binding"/>
    <property type="evidence" value="ECO:0007669"/>
    <property type="project" value="InterPro"/>
</dbReference>
<dbReference type="InterPro" id="IPR015422">
    <property type="entry name" value="PyrdxlP-dep_Trfase_small"/>
</dbReference>
<feature type="domain" description="Aminotransferase class I/classII large" evidence="7">
    <location>
        <begin position="48"/>
        <end position="407"/>
    </location>
</feature>
<keyword evidence="5" id="KW-0663">Pyridoxal phosphate</keyword>
<dbReference type="InterPro" id="IPR051926">
    <property type="entry name" value="Ala_Aminotransferase"/>
</dbReference>
<evidence type="ECO:0000256" key="2">
    <source>
        <dbReference type="ARBA" id="ARBA00007441"/>
    </source>
</evidence>
<dbReference type="PANTHER" id="PTHR43488:SF2">
    <property type="entry name" value="GLUTAMATE-PYRUVATE AMINOTRANSFERASE ALAA"/>
    <property type="match status" value="1"/>
</dbReference>
<comment type="similarity">
    <text evidence="2">Belongs to the class-I pyridoxal-phosphate-dependent aminotransferase family.</text>
</comment>
<sequence length="441" mass="49134">MRLPLVPSGKKKASYEIRGIVDKGFQLQACGKNVFWENIGDPVQKGMKVPAWMKQIVANEALRDESYGYCESKGVAKTREFLASRTNAFGGVTITSDDITFFNGLGDAIARVYGMLSPEARVLMPAPTYPAHSGAESNRIGQAPLQYTLDPKRDWLPDADEIRSIVAANPDVCAILLINPDNPTGKVFPYSTLAAIVQIAREFDLFIICDEIYENLVYEGEMVRLCEVIGEVPAIAMKGISKEFPWPGSRCGWLEYYNRDKDPAFADFCGRIDHGKMTEVCSTSLPQRVIPAIMSHPLYQSWQQGIKDDLRRKMSQVREAFHDIDGFHISGGGGAFYATVHIDCDFAGSCVPYTSLNDTQLNLIRKWLKPGAAQDYKIVYYLLAVHGICVVPLSGFSTPQCGFRFTLLEQDSDRFKALLEEMKAGLSLWSQHRKLEESVVA</sequence>
<evidence type="ECO:0000313" key="8">
    <source>
        <dbReference type="EMBL" id="AXJ01622.1"/>
    </source>
</evidence>
<keyword evidence="3 8" id="KW-0032">Aminotransferase</keyword>
<evidence type="ECO:0000256" key="1">
    <source>
        <dbReference type="ARBA" id="ARBA00001933"/>
    </source>
</evidence>
<reference evidence="8 9" key="1">
    <citation type="submission" date="2018-03" db="EMBL/GenBank/DDBJ databases">
        <title>Phenotypic and genomic properties of Cyclonatronum proteinivorum gen. nov., sp. nov., a haloalkaliphilic bacteroidete from soda lakes possessing Na+-translocating rhodopsin.</title>
        <authorList>
            <person name="Toshchakov S.V."/>
            <person name="Korzhenkov A."/>
            <person name="Samarov N.I."/>
            <person name="Kublanov I.V."/>
            <person name="Muntyan M.S."/>
            <person name="Sorokin D.Y."/>
        </authorList>
    </citation>
    <scope>NUCLEOTIDE SEQUENCE [LARGE SCALE GENOMIC DNA]</scope>
    <source>
        <strain evidence="8 9">Omega</strain>
    </source>
</reference>
<proteinExistence type="inferred from homology"/>
<dbReference type="KEGG" id="cprv:CYPRO_2380"/>
<dbReference type="InterPro" id="IPR015421">
    <property type="entry name" value="PyrdxlP-dep_Trfase_major"/>
</dbReference>
<dbReference type="Gene3D" id="3.90.1150.10">
    <property type="entry name" value="Aspartate Aminotransferase, domain 1"/>
    <property type="match status" value="1"/>
</dbReference>
<gene>
    <name evidence="8" type="ORF">CYPRO_2380</name>
</gene>
<evidence type="ECO:0000256" key="4">
    <source>
        <dbReference type="ARBA" id="ARBA00022679"/>
    </source>
</evidence>
<keyword evidence="9" id="KW-1185">Reference proteome</keyword>
<dbReference type="OrthoDB" id="9802328at2"/>
<dbReference type="EMBL" id="CP027806">
    <property type="protein sequence ID" value="AXJ01622.1"/>
    <property type="molecule type" value="Genomic_DNA"/>
</dbReference>
<organism evidence="8 9">
    <name type="scientific">Cyclonatronum proteinivorum</name>
    <dbReference type="NCBI Taxonomy" id="1457365"/>
    <lineage>
        <taxon>Bacteria</taxon>
        <taxon>Pseudomonadati</taxon>
        <taxon>Balneolota</taxon>
        <taxon>Balneolia</taxon>
        <taxon>Balneolales</taxon>
        <taxon>Cyclonatronaceae</taxon>
        <taxon>Cyclonatronum</taxon>
    </lineage>
</organism>
<dbReference type="NCBIfam" id="NF005334">
    <property type="entry name" value="PRK06855.1"/>
    <property type="match status" value="1"/>
</dbReference>
<evidence type="ECO:0000256" key="6">
    <source>
        <dbReference type="ARBA" id="ARBA00026106"/>
    </source>
</evidence>
<dbReference type="Proteomes" id="UP000254808">
    <property type="component" value="Chromosome"/>
</dbReference>
<dbReference type="Gene3D" id="3.40.640.10">
    <property type="entry name" value="Type I PLP-dependent aspartate aminotransferase-like (Major domain)"/>
    <property type="match status" value="1"/>
</dbReference>
<accession>A0A345UMC0</accession>
<dbReference type="Pfam" id="PF00155">
    <property type="entry name" value="Aminotran_1_2"/>
    <property type="match status" value="1"/>
</dbReference>
<dbReference type="GO" id="GO:0004021">
    <property type="term" value="F:L-alanine:2-oxoglutarate aminotransferase activity"/>
    <property type="evidence" value="ECO:0007669"/>
    <property type="project" value="UniProtKB-EC"/>
</dbReference>
<dbReference type="InterPro" id="IPR004839">
    <property type="entry name" value="Aminotransferase_I/II_large"/>
</dbReference>